<dbReference type="EMBL" id="JAPDNS010000001">
    <property type="protein sequence ID" value="MCW3485350.1"/>
    <property type="molecule type" value="Genomic_DNA"/>
</dbReference>
<keyword evidence="2" id="KW-1185">Reference proteome</keyword>
<dbReference type="Proteomes" id="UP001207742">
    <property type="component" value="Unassembled WGS sequence"/>
</dbReference>
<evidence type="ECO:0000313" key="1">
    <source>
        <dbReference type="EMBL" id="MCW3485350.1"/>
    </source>
</evidence>
<dbReference type="RefSeq" id="WP_264731632.1">
    <property type="nucleotide sequence ID" value="NZ_JAPDNR010000001.1"/>
</dbReference>
<proteinExistence type="predicted"/>
<comment type="caution">
    <text evidence="1">The sequence shown here is derived from an EMBL/GenBank/DDBJ whole genome shotgun (WGS) entry which is preliminary data.</text>
</comment>
<gene>
    <name evidence="1" type="ORF">OL497_15675</name>
</gene>
<sequence>MQIADRGIFVGDDVANTTVGIEKTACTNRLPAQFYFSISGKNYKLDINNCHAHSFHHIYAFTQSNQ</sequence>
<organism evidence="1 2">
    <name type="scientific">Chitinophaga nivalis</name>
    <dbReference type="NCBI Taxonomy" id="2991709"/>
    <lineage>
        <taxon>Bacteria</taxon>
        <taxon>Pseudomonadati</taxon>
        <taxon>Bacteroidota</taxon>
        <taxon>Chitinophagia</taxon>
        <taxon>Chitinophagales</taxon>
        <taxon>Chitinophagaceae</taxon>
        <taxon>Chitinophaga</taxon>
    </lineage>
</organism>
<protein>
    <recommendedName>
        <fullName evidence="3">Peptidase A1 domain-containing protein</fullName>
    </recommendedName>
</protein>
<reference evidence="1 2" key="1">
    <citation type="submission" date="2022-10" db="EMBL/GenBank/DDBJ databases">
        <title>Chitinophaga nivalis PC15 sp. nov., isolated from Pyeongchang county, South Korea.</title>
        <authorList>
            <person name="Trinh H.N."/>
        </authorList>
    </citation>
    <scope>NUCLEOTIDE SEQUENCE [LARGE SCALE GENOMIC DNA]</scope>
    <source>
        <strain evidence="1 2">PC14</strain>
    </source>
</reference>
<evidence type="ECO:0008006" key="3">
    <source>
        <dbReference type="Google" id="ProtNLM"/>
    </source>
</evidence>
<evidence type="ECO:0000313" key="2">
    <source>
        <dbReference type="Proteomes" id="UP001207742"/>
    </source>
</evidence>
<accession>A0ABT3INJ4</accession>
<name>A0ABT3INJ4_9BACT</name>